<keyword evidence="2" id="KW-1185">Reference proteome</keyword>
<dbReference type="AlphaFoldDB" id="A0A7T8BAI4"/>
<sequence length="102" mass="11740">MKSKKNRLFPDLPCGIRYWYGPIRNSVNPLMRSIVIVVVNIVGDQISQLSDGNDIEGEIRITWVQGGYNYHNYGLAIDLEFYTDIDNSWAKDWTMKGLTGRQ</sequence>
<reference evidence="1" key="1">
    <citation type="submission" date="2021-01" db="EMBL/GenBank/DDBJ databases">
        <title>Description of Breznakiella homolactica.</title>
        <authorList>
            <person name="Song Y."/>
            <person name="Brune A."/>
        </authorList>
    </citation>
    <scope>NUCLEOTIDE SEQUENCE</scope>
    <source>
        <strain evidence="1">RmG30</strain>
    </source>
</reference>
<dbReference type="RefSeq" id="WP_215628019.1">
    <property type="nucleotide sequence ID" value="NZ_CP067089.2"/>
</dbReference>
<dbReference type="Proteomes" id="UP000595917">
    <property type="component" value="Chromosome"/>
</dbReference>
<dbReference type="EMBL" id="CP067089">
    <property type="protein sequence ID" value="QQO10714.1"/>
    <property type="molecule type" value="Genomic_DNA"/>
</dbReference>
<gene>
    <name evidence="1" type="ORF">JFL75_07315</name>
</gene>
<protein>
    <submittedName>
        <fullName evidence="1">Uncharacterized protein</fullName>
    </submittedName>
</protein>
<proteinExistence type="predicted"/>
<evidence type="ECO:0000313" key="1">
    <source>
        <dbReference type="EMBL" id="QQO10714.1"/>
    </source>
</evidence>
<dbReference type="KEGG" id="bhc:JFL75_07315"/>
<accession>A0A7T8BAI4</accession>
<evidence type="ECO:0000313" key="2">
    <source>
        <dbReference type="Proteomes" id="UP000595917"/>
    </source>
</evidence>
<organism evidence="1 2">
    <name type="scientific">Breznakiella homolactica</name>
    <dbReference type="NCBI Taxonomy" id="2798577"/>
    <lineage>
        <taxon>Bacteria</taxon>
        <taxon>Pseudomonadati</taxon>
        <taxon>Spirochaetota</taxon>
        <taxon>Spirochaetia</taxon>
        <taxon>Spirochaetales</taxon>
        <taxon>Breznakiellaceae</taxon>
        <taxon>Breznakiella</taxon>
    </lineage>
</organism>
<name>A0A7T8BAI4_9SPIR</name>